<dbReference type="EMBL" id="JACCJC010000008">
    <property type="protein sequence ID" value="KAF6238607.1"/>
    <property type="molecule type" value="Genomic_DNA"/>
</dbReference>
<name>A0A8H6G1A4_9LECA</name>
<dbReference type="Proteomes" id="UP000578531">
    <property type="component" value="Unassembled WGS sequence"/>
</dbReference>
<comment type="caution">
    <text evidence="1">The sequence shown here is derived from an EMBL/GenBank/DDBJ whole genome shotgun (WGS) entry which is preliminary data.</text>
</comment>
<sequence length="123" mass="13262">MEQQGSLSNLGVRATAENRSGRVSDILSAFAAVAVRMNLVRPALLRQISGRRRRADGRHRVQVLLVQKCSSVGRFRDGESSVAQQMNHGTLVMYLKPGAVTRIVAGNIMGLGMDSIDSALNGE</sequence>
<evidence type="ECO:0000313" key="1">
    <source>
        <dbReference type="EMBL" id="KAF6238607.1"/>
    </source>
</evidence>
<organism evidence="1 2">
    <name type="scientific">Letharia columbiana</name>
    <dbReference type="NCBI Taxonomy" id="112416"/>
    <lineage>
        <taxon>Eukaryota</taxon>
        <taxon>Fungi</taxon>
        <taxon>Dikarya</taxon>
        <taxon>Ascomycota</taxon>
        <taxon>Pezizomycotina</taxon>
        <taxon>Lecanoromycetes</taxon>
        <taxon>OSLEUM clade</taxon>
        <taxon>Lecanoromycetidae</taxon>
        <taxon>Lecanorales</taxon>
        <taxon>Lecanorineae</taxon>
        <taxon>Parmeliaceae</taxon>
        <taxon>Letharia</taxon>
    </lineage>
</organism>
<reference evidence="1 2" key="1">
    <citation type="journal article" date="2020" name="Genomics">
        <title>Complete, high-quality genomes from long-read metagenomic sequencing of two wolf lichen thalli reveals enigmatic genome architecture.</title>
        <authorList>
            <person name="McKenzie S.K."/>
            <person name="Walston R.F."/>
            <person name="Allen J.L."/>
        </authorList>
    </citation>
    <scope>NUCLEOTIDE SEQUENCE [LARGE SCALE GENOMIC DNA]</scope>
    <source>
        <strain evidence="1">WasteWater2</strain>
    </source>
</reference>
<protein>
    <submittedName>
        <fullName evidence="1">Uncharacterized protein</fullName>
    </submittedName>
</protein>
<accession>A0A8H6G1A4</accession>
<dbReference type="GeneID" id="59284782"/>
<evidence type="ECO:0000313" key="2">
    <source>
        <dbReference type="Proteomes" id="UP000578531"/>
    </source>
</evidence>
<gene>
    <name evidence="1" type="ORF">HO173_003113</name>
</gene>
<dbReference type="AlphaFoldDB" id="A0A8H6G1A4"/>
<dbReference type="RefSeq" id="XP_037167906.1">
    <property type="nucleotide sequence ID" value="XM_037305041.1"/>
</dbReference>
<keyword evidence="2" id="KW-1185">Reference proteome</keyword>
<proteinExistence type="predicted"/>